<evidence type="ECO:0008006" key="5">
    <source>
        <dbReference type="Google" id="ProtNLM"/>
    </source>
</evidence>
<accession>A0ABP9JQ91</accession>
<reference evidence="4" key="1">
    <citation type="journal article" date="2019" name="Int. J. Syst. Evol. Microbiol.">
        <title>The Global Catalogue of Microorganisms (GCM) 10K type strain sequencing project: providing services to taxonomists for standard genome sequencing and annotation.</title>
        <authorList>
            <consortium name="The Broad Institute Genomics Platform"/>
            <consortium name="The Broad Institute Genome Sequencing Center for Infectious Disease"/>
            <person name="Wu L."/>
            <person name="Ma J."/>
        </authorList>
    </citation>
    <scope>NUCLEOTIDE SEQUENCE [LARGE SCALE GENOMIC DNA]</scope>
    <source>
        <strain evidence="4">JCM 18409</strain>
    </source>
</reference>
<evidence type="ECO:0000256" key="1">
    <source>
        <dbReference type="ARBA" id="ARBA00005721"/>
    </source>
</evidence>
<gene>
    <name evidence="3" type="ORF">GCM10023335_91360</name>
</gene>
<evidence type="ECO:0000313" key="4">
    <source>
        <dbReference type="Proteomes" id="UP001501759"/>
    </source>
</evidence>
<proteinExistence type="inferred from homology"/>
<name>A0ABP9JQ91_9ACTN</name>
<sequence>MPGQADRLGETRRPLTVVPAAERGATRIADRVVAKIAAQAAREVLPALPAEAGAPHATVVVRRHEKGSDRSAGTPAESAHVRVSLELDYPSDIGGRCGAVRRHVAERVEALAGMEVPEVAVQVERLHLAHTPGAAQGRTR</sequence>
<dbReference type="RefSeq" id="WP_345658978.1">
    <property type="nucleotide sequence ID" value="NZ_BAABKB010000076.1"/>
</dbReference>
<dbReference type="InterPro" id="IPR005531">
    <property type="entry name" value="Asp23"/>
</dbReference>
<dbReference type="EMBL" id="BAABKB010000076">
    <property type="protein sequence ID" value="GAA5040612.1"/>
    <property type="molecule type" value="Genomic_DNA"/>
</dbReference>
<keyword evidence="4" id="KW-1185">Reference proteome</keyword>
<protein>
    <recommendedName>
        <fullName evidence="5">Asp23/Gls24 family envelope stress response protein</fullName>
    </recommendedName>
</protein>
<evidence type="ECO:0000313" key="3">
    <source>
        <dbReference type="EMBL" id="GAA5040612.1"/>
    </source>
</evidence>
<dbReference type="Pfam" id="PF03780">
    <property type="entry name" value="Asp23"/>
    <property type="match status" value="1"/>
</dbReference>
<feature type="region of interest" description="Disordered" evidence="2">
    <location>
        <begin position="52"/>
        <end position="79"/>
    </location>
</feature>
<evidence type="ECO:0000256" key="2">
    <source>
        <dbReference type="SAM" id="MobiDB-lite"/>
    </source>
</evidence>
<comment type="similarity">
    <text evidence="1">Belongs to the asp23 family.</text>
</comment>
<dbReference type="Proteomes" id="UP001501759">
    <property type="component" value="Unassembled WGS sequence"/>
</dbReference>
<comment type="caution">
    <text evidence="3">The sequence shown here is derived from an EMBL/GenBank/DDBJ whole genome shotgun (WGS) entry which is preliminary data.</text>
</comment>
<organism evidence="3 4">
    <name type="scientific">Streptomyces siamensis</name>
    <dbReference type="NCBI Taxonomy" id="1274986"/>
    <lineage>
        <taxon>Bacteria</taxon>
        <taxon>Bacillati</taxon>
        <taxon>Actinomycetota</taxon>
        <taxon>Actinomycetes</taxon>
        <taxon>Kitasatosporales</taxon>
        <taxon>Streptomycetaceae</taxon>
        <taxon>Streptomyces</taxon>
    </lineage>
</organism>